<protein>
    <recommendedName>
        <fullName evidence="1">DinB-like domain-containing protein</fullName>
    </recommendedName>
</protein>
<dbReference type="AlphaFoldDB" id="A0A6J4PAK2"/>
<dbReference type="InterPro" id="IPR034660">
    <property type="entry name" value="DinB/YfiT-like"/>
</dbReference>
<feature type="domain" description="DinB-like" evidence="1">
    <location>
        <begin position="91"/>
        <end position="237"/>
    </location>
</feature>
<dbReference type="EMBL" id="CADCUN010000273">
    <property type="protein sequence ID" value="CAA9408101.1"/>
    <property type="molecule type" value="Genomic_DNA"/>
</dbReference>
<sequence>MAEEIRGRDLAGAQVRESTFNGASFRESDLRGATVRASWVEGIRIDGLHGAVEQVFVNGIDVSPYVTGELDRLFPERVAVRSMSTAADRVEVWARLEGLWEETLERGAAVRDVGVDGEWSLSETVRHLVFADDCWTGQMLLGGEPFHPWGLPTADYPADRVADDLGIDVSVPVPHDELVALHRERRARFAVLLAGLTDDDLGSTRSGAPAPAWGEETHSVARCVDTVIREHSEHRRYVERDLATLLEQV</sequence>
<evidence type="ECO:0000313" key="2">
    <source>
        <dbReference type="EMBL" id="CAA9408101.1"/>
    </source>
</evidence>
<name>A0A6J4PAK2_9ACTN</name>
<reference evidence="2" key="1">
    <citation type="submission" date="2020-02" db="EMBL/GenBank/DDBJ databases">
        <authorList>
            <person name="Meier V. D."/>
        </authorList>
    </citation>
    <scope>NUCLEOTIDE SEQUENCE</scope>
    <source>
        <strain evidence="2">AVDCRST_MAG60</strain>
    </source>
</reference>
<dbReference type="Pfam" id="PF12867">
    <property type="entry name" value="DinB_2"/>
    <property type="match status" value="1"/>
</dbReference>
<dbReference type="Gene3D" id="1.20.120.450">
    <property type="entry name" value="dinb family like domain"/>
    <property type="match status" value="1"/>
</dbReference>
<proteinExistence type="predicted"/>
<accession>A0A6J4PAK2</accession>
<organism evidence="2">
    <name type="scientific">uncultured Nocardioides sp</name>
    <dbReference type="NCBI Taxonomy" id="198441"/>
    <lineage>
        <taxon>Bacteria</taxon>
        <taxon>Bacillati</taxon>
        <taxon>Actinomycetota</taxon>
        <taxon>Actinomycetes</taxon>
        <taxon>Propionibacteriales</taxon>
        <taxon>Nocardioidaceae</taxon>
        <taxon>Nocardioides</taxon>
        <taxon>environmental samples</taxon>
    </lineage>
</organism>
<evidence type="ECO:0000259" key="1">
    <source>
        <dbReference type="Pfam" id="PF12867"/>
    </source>
</evidence>
<gene>
    <name evidence="2" type="ORF">AVDCRST_MAG60-2493</name>
</gene>
<dbReference type="SUPFAM" id="SSF109854">
    <property type="entry name" value="DinB/YfiT-like putative metalloenzymes"/>
    <property type="match status" value="1"/>
</dbReference>
<dbReference type="InterPro" id="IPR024775">
    <property type="entry name" value="DinB-like"/>
</dbReference>